<sequence>MTRQVLMASLDELLSRIPIDSVAERLGVDRQTADTAVRAALPTLVGGLGANARNPEGAASLMSALDEHSRSGLLDGVVNVDKVDTDDGGRIVSNVFGEKKDQVISTLGTVNGSGGSTLVADLLPILAPIVLSYLAEQIKGAGASASGGEPREGGALGDLLGGLLEGASGRSGGGGGGIGDILGSVLGGSSGGGLGGLLGGLLGGGKR</sequence>
<dbReference type="KEGG" id="rcr:NCTC10994_01911"/>
<proteinExistence type="predicted"/>
<dbReference type="Proteomes" id="UP000249091">
    <property type="component" value="Chromosome 1"/>
</dbReference>
<dbReference type="InterPro" id="IPR009282">
    <property type="entry name" value="DUF937"/>
</dbReference>
<evidence type="ECO:0000313" key="1">
    <source>
        <dbReference type="EMBL" id="SQI31172.1"/>
    </source>
</evidence>
<protein>
    <submittedName>
        <fullName evidence="1">Bacterial protein of uncharacterized function (DUF937)</fullName>
    </submittedName>
</protein>
<dbReference type="STRING" id="1219011.GCA_001895045_03004"/>
<keyword evidence="2" id="KW-1185">Reference proteome</keyword>
<accession>A0A2X4U9U8</accession>
<dbReference type="Pfam" id="PF06078">
    <property type="entry name" value="DUF937"/>
    <property type="match status" value="1"/>
</dbReference>
<dbReference type="EMBL" id="LS483468">
    <property type="protein sequence ID" value="SQI31172.1"/>
    <property type="molecule type" value="Genomic_DNA"/>
</dbReference>
<reference evidence="1 2" key="1">
    <citation type="submission" date="2018-06" db="EMBL/GenBank/DDBJ databases">
        <authorList>
            <consortium name="Pathogen Informatics"/>
            <person name="Doyle S."/>
        </authorList>
    </citation>
    <scope>NUCLEOTIDE SEQUENCE [LARGE SCALE GENOMIC DNA]</scope>
    <source>
        <strain evidence="1 2">NCTC10994</strain>
    </source>
</reference>
<organism evidence="1 2">
    <name type="scientific">Rhodococcus coprophilus</name>
    <dbReference type="NCBI Taxonomy" id="38310"/>
    <lineage>
        <taxon>Bacteria</taxon>
        <taxon>Bacillati</taxon>
        <taxon>Actinomycetota</taxon>
        <taxon>Actinomycetes</taxon>
        <taxon>Mycobacteriales</taxon>
        <taxon>Nocardiaceae</taxon>
        <taxon>Rhodococcus</taxon>
    </lineage>
</organism>
<dbReference type="AlphaFoldDB" id="A0A2X4U9U8"/>
<gene>
    <name evidence="1" type="ORF">NCTC10994_01911</name>
</gene>
<evidence type="ECO:0000313" key="2">
    <source>
        <dbReference type="Proteomes" id="UP000249091"/>
    </source>
</evidence>
<name>A0A2X4U9U8_9NOCA</name>